<dbReference type="InterPro" id="IPR050264">
    <property type="entry name" value="Bact_CCA-adding_enz_type3_sf"/>
</dbReference>
<dbReference type="Pfam" id="PF12627">
    <property type="entry name" value="PolyA_pol_RNAbd"/>
    <property type="match status" value="1"/>
</dbReference>
<dbReference type="STRING" id="1601833.SAMN05518684_101159"/>
<feature type="domain" description="Poly A polymerase head" evidence="10">
    <location>
        <begin position="22"/>
        <end position="125"/>
    </location>
</feature>
<dbReference type="GO" id="GO:0000166">
    <property type="term" value="F:nucleotide binding"/>
    <property type="evidence" value="ECO:0007669"/>
    <property type="project" value="UniProtKB-KW"/>
</dbReference>
<dbReference type="PANTHER" id="PTHR46173">
    <property type="entry name" value="CCA TRNA NUCLEOTIDYLTRANSFERASE 1, MITOCHONDRIAL"/>
    <property type="match status" value="1"/>
</dbReference>
<keyword evidence="6" id="KW-0547">Nucleotide-binding</keyword>
<dbReference type="PANTHER" id="PTHR46173:SF1">
    <property type="entry name" value="CCA TRNA NUCLEOTIDYLTRANSFERASE 1, MITOCHONDRIAL"/>
    <property type="match status" value="1"/>
</dbReference>
<evidence type="ECO:0000256" key="7">
    <source>
        <dbReference type="ARBA" id="ARBA00022842"/>
    </source>
</evidence>
<dbReference type="Pfam" id="PF13735">
    <property type="entry name" value="tRNA_NucTran2_2"/>
    <property type="match status" value="1"/>
</dbReference>
<comment type="cofactor">
    <cofactor evidence="1">
        <name>Mg(2+)</name>
        <dbReference type="ChEBI" id="CHEBI:18420"/>
    </cofactor>
</comment>
<dbReference type="OrthoDB" id="9805698at2"/>
<evidence type="ECO:0000256" key="2">
    <source>
        <dbReference type="ARBA" id="ARBA00022679"/>
    </source>
</evidence>
<keyword evidence="7" id="KW-0460">Magnesium</keyword>
<dbReference type="Gene3D" id="1.10.246.80">
    <property type="match status" value="1"/>
</dbReference>
<dbReference type="Pfam" id="PF01743">
    <property type="entry name" value="PolyA_pol"/>
    <property type="match status" value="1"/>
</dbReference>
<evidence type="ECO:0000256" key="1">
    <source>
        <dbReference type="ARBA" id="ARBA00001946"/>
    </source>
</evidence>
<evidence type="ECO:0000259" key="10">
    <source>
        <dbReference type="Pfam" id="PF01743"/>
    </source>
</evidence>
<keyword evidence="4" id="KW-0548">Nucleotidyltransferase</keyword>
<feature type="domain" description="tRNA nucleotidyltransferase/poly(A) polymerase RNA and SrmB- binding" evidence="11">
    <location>
        <begin position="152"/>
        <end position="185"/>
    </location>
</feature>
<dbReference type="GO" id="GO:0000049">
    <property type="term" value="F:tRNA binding"/>
    <property type="evidence" value="ECO:0007669"/>
    <property type="project" value="TreeGrafter"/>
</dbReference>
<dbReference type="Gene3D" id="1.10.3090.10">
    <property type="entry name" value="cca-adding enzyme, domain 2"/>
    <property type="match status" value="1"/>
</dbReference>
<evidence type="ECO:0000256" key="8">
    <source>
        <dbReference type="ARBA" id="ARBA00022884"/>
    </source>
</evidence>
<evidence type="ECO:0000259" key="11">
    <source>
        <dbReference type="Pfam" id="PF12627"/>
    </source>
</evidence>
<dbReference type="InterPro" id="IPR032828">
    <property type="entry name" value="PolyA_RNA-bd"/>
</dbReference>
<name>A0A1H9P5K3_9BACI</name>
<dbReference type="Gene3D" id="1.20.58.560">
    <property type="match status" value="1"/>
</dbReference>
<gene>
    <name evidence="13" type="ORF">SAMN05518684_101159</name>
</gene>
<evidence type="ECO:0000313" key="14">
    <source>
        <dbReference type="Proteomes" id="UP000198571"/>
    </source>
</evidence>
<dbReference type="SUPFAM" id="SSF81301">
    <property type="entry name" value="Nucleotidyltransferase"/>
    <property type="match status" value="1"/>
</dbReference>
<keyword evidence="3" id="KW-0819">tRNA processing</keyword>
<dbReference type="InterPro" id="IPR043519">
    <property type="entry name" value="NT_sf"/>
</dbReference>
<evidence type="ECO:0000256" key="9">
    <source>
        <dbReference type="RuleBase" id="RU003953"/>
    </source>
</evidence>
<dbReference type="Proteomes" id="UP000198571">
    <property type="component" value="Unassembled WGS sequence"/>
</dbReference>
<evidence type="ECO:0000256" key="3">
    <source>
        <dbReference type="ARBA" id="ARBA00022694"/>
    </source>
</evidence>
<dbReference type="InterPro" id="IPR002646">
    <property type="entry name" value="PolA_pol_head_dom"/>
</dbReference>
<dbReference type="CDD" id="cd05398">
    <property type="entry name" value="NT_ClassII-CCAase"/>
    <property type="match status" value="1"/>
</dbReference>
<sequence length="380" mass="42968">MTWEEAGKYVLSVLTEAGFESYIVGGAVRDEYLSNPVHDVDISTEAETGDIQSVFPRTIDVGIQHGTVLVPVKGKPVEVSTFKGKSIKEDLRNRDFTCNSMAKTLQGEIIDPFGGKEDIDTKRLRTIGNSRAPFLEDPLRLLRALRFALQLGFKIDKETQDHMDDLAELILKPAAERIASETEKMSQTNLSGIDWDWLLKQRVFQQLPFVFKNAEVQSSLRTLKKPLFINDLLTWWSVALYNNAPESAKAGLSYYKRSNRLTKDVITIHSKVHQFFSDGWSLYDIYVLGEQRLDIAILLVKLVKPGTITADKWHEVYNDLPVKNKSDLPVTGRDLIAQFPALSGWEIGRWLKSIEKAVVEGAVANEKKAVLAWAEKEFNR</sequence>
<keyword evidence="8 9" id="KW-0694">RNA-binding</keyword>
<comment type="similarity">
    <text evidence="9">Belongs to the tRNA nucleotidyltransferase/poly(A) polymerase family.</text>
</comment>
<dbReference type="EMBL" id="FOGT01000001">
    <property type="protein sequence ID" value="SER43574.1"/>
    <property type="molecule type" value="Genomic_DNA"/>
</dbReference>
<reference evidence="14" key="1">
    <citation type="submission" date="2016-10" db="EMBL/GenBank/DDBJ databases">
        <authorList>
            <person name="Varghese N."/>
            <person name="Submissions S."/>
        </authorList>
    </citation>
    <scope>NUCLEOTIDE SEQUENCE [LARGE SCALE GENOMIC DNA]</scope>
    <source>
        <strain evidence="14">S9</strain>
    </source>
</reference>
<organism evidence="13 14">
    <name type="scientific">Salipaludibacillus aurantiacus</name>
    <dbReference type="NCBI Taxonomy" id="1601833"/>
    <lineage>
        <taxon>Bacteria</taxon>
        <taxon>Bacillati</taxon>
        <taxon>Bacillota</taxon>
        <taxon>Bacilli</taxon>
        <taxon>Bacillales</taxon>
        <taxon>Bacillaceae</taxon>
    </lineage>
</organism>
<dbReference type="GO" id="GO:0046872">
    <property type="term" value="F:metal ion binding"/>
    <property type="evidence" value="ECO:0007669"/>
    <property type="project" value="UniProtKB-KW"/>
</dbReference>
<keyword evidence="5" id="KW-0479">Metal-binding</keyword>
<evidence type="ECO:0000256" key="4">
    <source>
        <dbReference type="ARBA" id="ARBA00022695"/>
    </source>
</evidence>
<keyword evidence="14" id="KW-1185">Reference proteome</keyword>
<dbReference type="SUPFAM" id="SSF81891">
    <property type="entry name" value="Poly A polymerase C-terminal region-like"/>
    <property type="match status" value="1"/>
</dbReference>
<evidence type="ECO:0000256" key="5">
    <source>
        <dbReference type="ARBA" id="ARBA00022723"/>
    </source>
</evidence>
<feature type="domain" description="CCA-adding enzyme C-terminal" evidence="12">
    <location>
        <begin position="235"/>
        <end position="374"/>
    </location>
</feature>
<keyword evidence="2 9" id="KW-0808">Transferase</keyword>
<dbReference type="AlphaFoldDB" id="A0A1H9P5K3"/>
<dbReference type="GO" id="GO:0016779">
    <property type="term" value="F:nucleotidyltransferase activity"/>
    <property type="evidence" value="ECO:0007669"/>
    <property type="project" value="UniProtKB-KW"/>
</dbReference>
<dbReference type="GO" id="GO:0008033">
    <property type="term" value="P:tRNA processing"/>
    <property type="evidence" value="ECO:0007669"/>
    <property type="project" value="UniProtKB-KW"/>
</dbReference>
<dbReference type="Gene3D" id="3.30.460.10">
    <property type="entry name" value="Beta Polymerase, domain 2"/>
    <property type="match status" value="1"/>
</dbReference>
<evidence type="ECO:0000256" key="6">
    <source>
        <dbReference type="ARBA" id="ARBA00022741"/>
    </source>
</evidence>
<proteinExistence type="inferred from homology"/>
<dbReference type="InterPro" id="IPR032810">
    <property type="entry name" value="CCA-adding_enz_C"/>
</dbReference>
<accession>A0A1H9P5K3</accession>
<dbReference type="RefSeq" id="WP_093047102.1">
    <property type="nucleotide sequence ID" value="NZ_FOGT01000001.1"/>
</dbReference>
<dbReference type="NCBIfam" id="NF009814">
    <property type="entry name" value="PRK13299.1"/>
    <property type="match status" value="1"/>
</dbReference>
<evidence type="ECO:0000259" key="12">
    <source>
        <dbReference type="Pfam" id="PF13735"/>
    </source>
</evidence>
<evidence type="ECO:0000313" key="13">
    <source>
        <dbReference type="EMBL" id="SER43574.1"/>
    </source>
</evidence>
<protein>
    <submittedName>
        <fullName evidence="13">tRNA nucleotidyltransferase (CCA-adding enzyme)</fullName>
    </submittedName>
</protein>